<protein>
    <submittedName>
        <fullName evidence="1">Flavoprotein involved in K+ transport</fullName>
    </submittedName>
</protein>
<dbReference type="InterPro" id="IPR000960">
    <property type="entry name" value="Flavin_mOase"/>
</dbReference>
<accession>A0A6G9J7K4</accession>
<dbReference type="RefSeq" id="WP_062752830.1">
    <property type="nucleotide sequence ID" value="NZ_BDAQ01000001.1"/>
</dbReference>
<evidence type="ECO:0000313" key="1">
    <source>
        <dbReference type="EMBL" id="MBB3867330.1"/>
    </source>
</evidence>
<dbReference type="PRINTS" id="PR00368">
    <property type="entry name" value="FADPNR"/>
</dbReference>
<proteinExistence type="predicted"/>
<sequence length="349" mass="39268">MQHNVDVLVIGAGQAGLAMGYYLKQKNILFAIVGKEDRIGDVWRNRYDSLVLFTPRWFSSLPGMALMGDQNGYPTKDEIADYLEDYAQKYELPVHLNTEVISLYKENGTFKVTTNNGNYVAEKVVVATGPFQKPYIPPFADSLSDKVYQVHTSRYLNPSQLQEGSVLVVGAGNSGAQIAVELSKDREVYLSVGHKMKFFPLEIMGKSIFWWFKKLGLLNVHINSPLGQFISKQSDPIFGKELKHLIQEGKIKIKPRTESISGDVISFADNSQIQVQNVIWATGFYSDYSWIQIPNVLDHRGRPLHQRGVTSVKGLYFLGLPWQYRRGSALIGGVGDDAEYLINDILKIK</sequence>
<evidence type="ECO:0000313" key="2">
    <source>
        <dbReference type="Proteomes" id="UP000613002"/>
    </source>
</evidence>
<organism evidence="1 2">
    <name type="scientific">Parageobacillus toebii NBRC 107807</name>
    <dbReference type="NCBI Taxonomy" id="1223503"/>
    <lineage>
        <taxon>Bacteria</taxon>
        <taxon>Bacillati</taxon>
        <taxon>Bacillota</taxon>
        <taxon>Bacilli</taxon>
        <taxon>Bacillales</taxon>
        <taxon>Anoxybacillaceae</taxon>
        <taxon>Parageobacillus</taxon>
    </lineage>
</organism>
<dbReference type="PANTHER" id="PTHR43539:SF78">
    <property type="entry name" value="FLAVIN-CONTAINING MONOOXYGENASE"/>
    <property type="match status" value="1"/>
</dbReference>
<dbReference type="InterPro" id="IPR036188">
    <property type="entry name" value="FAD/NAD-bd_sf"/>
</dbReference>
<dbReference type="GO" id="GO:0050661">
    <property type="term" value="F:NADP binding"/>
    <property type="evidence" value="ECO:0007669"/>
    <property type="project" value="InterPro"/>
</dbReference>
<dbReference type="EMBL" id="JACICZ010000001">
    <property type="protein sequence ID" value="MBB3867330.1"/>
    <property type="molecule type" value="Genomic_DNA"/>
</dbReference>
<dbReference type="Proteomes" id="UP000613002">
    <property type="component" value="Unassembled WGS sequence"/>
</dbReference>
<comment type="caution">
    <text evidence="1">The sequence shown here is derived from an EMBL/GenBank/DDBJ whole genome shotgun (WGS) entry which is preliminary data.</text>
</comment>
<dbReference type="PRINTS" id="PR00469">
    <property type="entry name" value="PNDRDTASEII"/>
</dbReference>
<dbReference type="GO" id="GO:0004497">
    <property type="term" value="F:monooxygenase activity"/>
    <property type="evidence" value="ECO:0007669"/>
    <property type="project" value="TreeGrafter"/>
</dbReference>
<name>A0A6G9J7K4_9BACL</name>
<keyword evidence="2" id="KW-1185">Reference proteome</keyword>
<dbReference type="PANTHER" id="PTHR43539">
    <property type="entry name" value="FLAVIN-BINDING MONOOXYGENASE-LIKE PROTEIN (AFU_ORTHOLOGUE AFUA_4G09220)"/>
    <property type="match status" value="1"/>
</dbReference>
<dbReference type="AlphaFoldDB" id="A0A6G9J7K4"/>
<dbReference type="PIRSF" id="PIRSF000332">
    <property type="entry name" value="FMO"/>
    <property type="match status" value="1"/>
</dbReference>
<gene>
    <name evidence="1" type="ORF">HNR78_000204</name>
</gene>
<dbReference type="SUPFAM" id="SSF51905">
    <property type="entry name" value="FAD/NAD(P)-binding domain"/>
    <property type="match status" value="2"/>
</dbReference>
<dbReference type="Pfam" id="PF13738">
    <property type="entry name" value="Pyr_redox_3"/>
    <property type="match status" value="1"/>
</dbReference>
<reference evidence="1 2" key="1">
    <citation type="submission" date="2020-08" db="EMBL/GenBank/DDBJ databases">
        <title>Genomic Encyclopedia of Type Strains, Phase IV (KMG-IV): sequencing the most valuable type-strain genomes for metagenomic binning, comparative biology and taxonomic classification.</title>
        <authorList>
            <person name="Goeker M."/>
        </authorList>
    </citation>
    <scope>NUCLEOTIDE SEQUENCE [LARGE SCALE GENOMIC DNA]</scope>
    <source>
        <strain evidence="1 2">DSM 14590</strain>
    </source>
</reference>
<dbReference type="InterPro" id="IPR050982">
    <property type="entry name" value="Auxin_biosynth/cation_transpt"/>
</dbReference>
<dbReference type="Gene3D" id="3.50.50.60">
    <property type="entry name" value="FAD/NAD(P)-binding domain"/>
    <property type="match status" value="1"/>
</dbReference>
<dbReference type="GO" id="GO:0050660">
    <property type="term" value="F:flavin adenine dinucleotide binding"/>
    <property type="evidence" value="ECO:0007669"/>
    <property type="project" value="InterPro"/>
</dbReference>